<keyword evidence="2" id="KW-1185">Reference proteome</keyword>
<gene>
    <name evidence="1" type="ORF">EV193_104161</name>
</gene>
<accession>A0A4Q7KS73</accession>
<evidence type="ECO:0000313" key="1">
    <source>
        <dbReference type="EMBL" id="RZS38950.1"/>
    </source>
</evidence>
<dbReference type="EMBL" id="SGWQ01000004">
    <property type="protein sequence ID" value="RZS38950.1"/>
    <property type="molecule type" value="Genomic_DNA"/>
</dbReference>
<organism evidence="1 2">
    <name type="scientific">Herbihabitans rhizosphaerae</name>
    <dbReference type="NCBI Taxonomy" id="1872711"/>
    <lineage>
        <taxon>Bacteria</taxon>
        <taxon>Bacillati</taxon>
        <taxon>Actinomycetota</taxon>
        <taxon>Actinomycetes</taxon>
        <taxon>Pseudonocardiales</taxon>
        <taxon>Pseudonocardiaceae</taxon>
        <taxon>Herbihabitans</taxon>
    </lineage>
</organism>
<protein>
    <submittedName>
        <fullName evidence="1">Uncharacterized protein</fullName>
    </submittedName>
</protein>
<dbReference type="OrthoDB" id="3685234at2"/>
<proteinExistence type="predicted"/>
<sequence length="173" mass="19942">MEWVSSADLDKHDELREQVRRAIGEQWGERPNVAYFRRRKTVVRKARPVHGSSKTIVGEIYQAVRNYGAQLLGIWFRDVGRVARTLVVHGDLPDLVRAIGDRKELWVVWSASHTGFAFADGHLPPQLIWEGRRDRRPAVNATRLAIDWPDGNMVVAHLSRRERAWANRHDGRP</sequence>
<name>A0A4Q7KS73_9PSEU</name>
<comment type="caution">
    <text evidence="1">The sequence shown here is derived from an EMBL/GenBank/DDBJ whole genome shotgun (WGS) entry which is preliminary data.</text>
</comment>
<dbReference type="RefSeq" id="WP_130344554.1">
    <property type="nucleotide sequence ID" value="NZ_SGWQ01000004.1"/>
</dbReference>
<dbReference type="Proteomes" id="UP000294257">
    <property type="component" value="Unassembled WGS sequence"/>
</dbReference>
<reference evidence="1 2" key="1">
    <citation type="submission" date="2019-02" db="EMBL/GenBank/DDBJ databases">
        <title>Genomic Encyclopedia of Type Strains, Phase IV (KMG-IV): sequencing the most valuable type-strain genomes for metagenomic binning, comparative biology and taxonomic classification.</title>
        <authorList>
            <person name="Goeker M."/>
        </authorList>
    </citation>
    <scope>NUCLEOTIDE SEQUENCE [LARGE SCALE GENOMIC DNA]</scope>
    <source>
        <strain evidence="1 2">DSM 101727</strain>
    </source>
</reference>
<evidence type="ECO:0000313" key="2">
    <source>
        <dbReference type="Proteomes" id="UP000294257"/>
    </source>
</evidence>
<dbReference type="AlphaFoldDB" id="A0A4Q7KS73"/>